<feature type="region of interest" description="Disordered" evidence="15">
    <location>
        <begin position="1"/>
        <end position="68"/>
    </location>
</feature>
<evidence type="ECO:0000313" key="18">
    <source>
        <dbReference type="Proteomes" id="UP000092600"/>
    </source>
</evidence>
<evidence type="ECO:0000256" key="10">
    <source>
        <dbReference type="ARBA" id="ARBA00047899"/>
    </source>
</evidence>
<comment type="similarity">
    <text evidence="1">Belongs to the protein kinase superfamily. TKL Ser/Thr protein kinase family.</text>
</comment>
<feature type="compositionally biased region" description="Basic and acidic residues" evidence="15">
    <location>
        <begin position="56"/>
        <end position="66"/>
    </location>
</feature>
<evidence type="ECO:0000256" key="4">
    <source>
        <dbReference type="ARBA" id="ARBA00022679"/>
    </source>
</evidence>
<evidence type="ECO:0000256" key="1">
    <source>
        <dbReference type="ARBA" id="ARBA00005843"/>
    </source>
</evidence>
<keyword evidence="5" id="KW-0677">Repeat</keyword>
<dbReference type="EC" id="2.7.11.1" evidence="2"/>
<proteinExistence type="inferred from homology"/>
<dbReference type="Gene3D" id="3.30.200.20">
    <property type="entry name" value="Phosphorylase Kinase, domain 1"/>
    <property type="match status" value="1"/>
</dbReference>
<comment type="catalytic activity">
    <reaction evidence="11">
        <text>L-seryl-[protein] + ATP = O-phospho-L-seryl-[protein] + ADP + H(+)</text>
        <dbReference type="Rhea" id="RHEA:17989"/>
        <dbReference type="Rhea" id="RHEA-COMP:9863"/>
        <dbReference type="Rhea" id="RHEA-COMP:11604"/>
        <dbReference type="ChEBI" id="CHEBI:15378"/>
        <dbReference type="ChEBI" id="CHEBI:29999"/>
        <dbReference type="ChEBI" id="CHEBI:30616"/>
        <dbReference type="ChEBI" id="CHEBI:83421"/>
        <dbReference type="ChEBI" id="CHEBI:456216"/>
        <dbReference type="EC" id="2.7.11.1"/>
    </reaction>
</comment>
<keyword evidence="8 13" id="KW-0067">ATP-binding</keyword>
<dbReference type="Pfam" id="PF07714">
    <property type="entry name" value="PK_Tyr_Ser-Thr"/>
    <property type="match status" value="1"/>
</dbReference>
<dbReference type="InterPro" id="IPR001245">
    <property type="entry name" value="Ser-Thr/Tyr_kinase_cat_dom"/>
</dbReference>
<keyword evidence="4" id="KW-0808">Transferase</keyword>
<dbReference type="Gene3D" id="1.25.40.20">
    <property type="entry name" value="Ankyrin repeat-containing domain"/>
    <property type="match status" value="1"/>
</dbReference>
<evidence type="ECO:0000256" key="7">
    <source>
        <dbReference type="ARBA" id="ARBA00022777"/>
    </source>
</evidence>
<evidence type="ECO:0000256" key="2">
    <source>
        <dbReference type="ARBA" id="ARBA00012513"/>
    </source>
</evidence>
<evidence type="ECO:0000256" key="8">
    <source>
        <dbReference type="ARBA" id="ARBA00022840"/>
    </source>
</evidence>
<evidence type="ECO:0000256" key="3">
    <source>
        <dbReference type="ARBA" id="ARBA00022527"/>
    </source>
</evidence>
<dbReference type="PANTHER" id="PTHR44329">
    <property type="entry name" value="SERINE/THREONINE-PROTEIN KINASE TNNI3K-RELATED"/>
    <property type="match status" value="1"/>
</dbReference>
<dbReference type="SUPFAM" id="SSF48403">
    <property type="entry name" value="Ankyrin repeat"/>
    <property type="match status" value="1"/>
</dbReference>
<evidence type="ECO:0000256" key="15">
    <source>
        <dbReference type="SAM" id="MobiDB-lite"/>
    </source>
</evidence>
<dbReference type="SMART" id="SM00248">
    <property type="entry name" value="ANK"/>
    <property type="match status" value="1"/>
</dbReference>
<evidence type="ECO:0000259" key="16">
    <source>
        <dbReference type="PROSITE" id="PS50011"/>
    </source>
</evidence>
<dbReference type="InterPro" id="IPR017441">
    <property type="entry name" value="Protein_kinase_ATP_BS"/>
</dbReference>
<dbReference type="AlphaFoldDB" id="A0A199UE06"/>
<keyword evidence="9 12" id="KW-0040">ANK repeat</keyword>
<feature type="compositionally biased region" description="Gly residues" evidence="15">
    <location>
        <begin position="1"/>
        <end position="15"/>
    </location>
</feature>
<reference evidence="17 18" key="1">
    <citation type="journal article" date="2016" name="DNA Res.">
        <title>The draft genome of MD-2 pineapple using hybrid error correction of long reads.</title>
        <authorList>
            <person name="Redwan R.M."/>
            <person name="Saidin A."/>
            <person name="Kumar S.V."/>
        </authorList>
    </citation>
    <scope>NUCLEOTIDE SEQUENCE [LARGE SCALE GENOMIC DNA]</scope>
    <source>
        <strain evidence="18">cv. MD2</strain>
        <tissue evidence="17">Leaf</tissue>
    </source>
</reference>
<keyword evidence="3 14" id="KW-0723">Serine/threonine-protein kinase</keyword>
<dbReference type="EMBL" id="LSRQ01008428">
    <property type="protein sequence ID" value="OAY62790.1"/>
    <property type="molecule type" value="Genomic_DNA"/>
</dbReference>
<evidence type="ECO:0000256" key="11">
    <source>
        <dbReference type="ARBA" id="ARBA00048679"/>
    </source>
</evidence>
<dbReference type="InterPro" id="IPR008271">
    <property type="entry name" value="Ser/Thr_kinase_AS"/>
</dbReference>
<dbReference type="CDD" id="cd13999">
    <property type="entry name" value="STKc_MAP3K-like"/>
    <property type="match status" value="1"/>
</dbReference>
<keyword evidence="19" id="KW-1185">Reference proteome</keyword>
<dbReference type="RefSeq" id="XP_020097956.1">
    <property type="nucleotide sequence ID" value="XM_020242367.1"/>
</dbReference>
<evidence type="ECO:0000256" key="6">
    <source>
        <dbReference type="ARBA" id="ARBA00022741"/>
    </source>
</evidence>
<dbReference type="SUPFAM" id="SSF56112">
    <property type="entry name" value="Protein kinase-like (PK-like)"/>
    <property type="match status" value="1"/>
</dbReference>
<dbReference type="PROSITE" id="PS00108">
    <property type="entry name" value="PROTEIN_KINASE_ST"/>
    <property type="match status" value="1"/>
</dbReference>
<accession>A0A199UE06</accession>
<sequence length="470" mass="52029">MSGGGGAAMSGGGGAAEEASSGSSGAASPFGGGGAAEESSVGSSGAGAASSPLTAAEKERRKEKARVSRTSLILWHTHQNDASAVRKLLEEDPDLVNARDYDNRTPLHVAALHGWVDVAKCLLEYRADVNAQDRWKNTPLADAEGAKKYTMIELLKSYGGLSFGQNGSHFEPKPVPPPLPNKCDWEIDPHELDLTNYAVIGKGSFGEILKAYWRGTPVAVKRILPSLSDDRLVTQDFRHEVNLLVKLRHPNIVQFLGAVTESKPLMLITEFLRGGDLHQYLKEKGSLSPSTAINFALDIARGMAYLHNEPNVIIHRDLKPRNVLLVNSNADHLKVGDFGLSKLIKVQHSNDVYKMTGETGSYRYMAPEVFKHRKYDKKVDVFSFAMILYEMLEGDPPFSNLEPYEAAKYVSEGHRPTFRAKGYLPELKELTTQCWDADMNHRPSFLEILKRLEKIKDSLSPDHHWHLFTQ</sequence>
<evidence type="ECO:0000313" key="19">
    <source>
        <dbReference type="Proteomes" id="UP000515123"/>
    </source>
</evidence>
<dbReference type="InterPro" id="IPR011009">
    <property type="entry name" value="Kinase-like_dom_sf"/>
</dbReference>
<comment type="catalytic activity">
    <reaction evidence="10">
        <text>L-threonyl-[protein] + ATP = O-phospho-L-threonyl-[protein] + ADP + H(+)</text>
        <dbReference type="Rhea" id="RHEA:46608"/>
        <dbReference type="Rhea" id="RHEA-COMP:11060"/>
        <dbReference type="Rhea" id="RHEA-COMP:11605"/>
        <dbReference type="ChEBI" id="CHEBI:15378"/>
        <dbReference type="ChEBI" id="CHEBI:30013"/>
        <dbReference type="ChEBI" id="CHEBI:30616"/>
        <dbReference type="ChEBI" id="CHEBI:61977"/>
        <dbReference type="ChEBI" id="CHEBI:456216"/>
        <dbReference type="EC" id="2.7.11.1"/>
    </reaction>
</comment>
<dbReference type="PROSITE" id="PS50011">
    <property type="entry name" value="PROTEIN_KINASE_DOM"/>
    <property type="match status" value="1"/>
</dbReference>
<dbReference type="GO" id="GO:0004674">
    <property type="term" value="F:protein serine/threonine kinase activity"/>
    <property type="evidence" value="ECO:0007669"/>
    <property type="project" value="UniProtKB-KW"/>
</dbReference>
<evidence type="ECO:0000313" key="17">
    <source>
        <dbReference type="EMBL" id="OAY62790.1"/>
    </source>
</evidence>
<dbReference type="STRING" id="4615.A0A199UE06"/>
<evidence type="ECO:0000256" key="13">
    <source>
        <dbReference type="PROSITE-ProRule" id="PRU10141"/>
    </source>
</evidence>
<dbReference type="PROSITE" id="PS50297">
    <property type="entry name" value="ANK_REP_REGION"/>
    <property type="match status" value="1"/>
</dbReference>
<reference evidence="20" key="2">
    <citation type="submission" date="2025-04" db="UniProtKB">
        <authorList>
            <consortium name="RefSeq"/>
        </authorList>
    </citation>
    <scope>IDENTIFICATION</scope>
    <source>
        <tissue evidence="20">Leaf</tissue>
    </source>
</reference>
<dbReference type="FunFam" id="1.10.510.10:FF:000355">
    <property type="entry name" value="Integrin-linked protein kinase family"/>
    <property type="match status" value="1"/>
</dbReference>
<dbReference type="PROSITE" id="PS50088">
    <property type="entry name" value="ANK_REPEAT"/>
    <property type="match status" value="1"/>
</dbReference>
<dbReference type="SMART" id="SM00220">
    <property type="entry name" value="S_TKc"/>
    <property type="match status" value="1"/>
</dbReference>
<feature type="compositionally biased region" description="Low complexity" evidence="15">
    <location>
        <begin position="16"/>
        <end position="29"/>
    </location>
</feature>
<evidence type="ECO:0000313" key="20">
    <source>
        <dbReference type="RefSeq" id="XP_020097956.1"/>
    </source>
</evidence>
<feature type="domain" description="Protein kinase" evidence="16">
    <location>
        <begin position="194"/>
        <end position="466"/>
    </location>
</feature>
<evidence type="ECO:0000256" key="5">
    <source>
        <dbReference type="ARBA" id="ARBA00022737"/>
    </source>
</evidence>
<dbReference type="PANTHER" id="PTHR44329:SF289">
    <property type="entry name" value="SERINE_THREONINE-PROTEIN KINASE VIK"/>
    <property type="match status" value="1"/>
</dbReference>
<dbReference type="Pfam" id="PF12796">
    <property type="entry name" value="Ank_2"/>
    <property type="match status" value="1"/>
</dbReference>
<dbReference type="InterPro" id="IPR036770">
    <property type="entry name" value="Ankyrin_rpt-contain_sf"/>
</dbReference>
<feature type="compositionally biased region" description="Low complexity" evidence="15">
    <location>
        <begin position="36"/>
        <end position="51"/>
    </location>
</feature>
<dbReference type="Gramene" id="Aco009623.1.mrna1">
    <property type="protein sequence ID" value="Aco009623.1.mrna1"/>
    <property type="gene ID" value="Aco009623.1.path1"/>
</dbReference>
<evidence type="ECO:0000256" key="14">
    <source>
        <dbReference type="RuleBase" id="RU000304"/>
    </source>
</evidence>
<dbReference type="InterPro" id="IPR000719">
    <property type="entry name" value="Prot_kinase_dom"/>
</dbReference>
<feature type="binding site" evidence="13">
    <location>
        <position position="221"/>
    </location>
    <ligand>
        <name>ATP</name>
        <dbReference type="ChEBI" id="CHEBI:30616"/>
    </ligand>
</feature>
<dbReference type="FunFam" id="3.30.200.20:FF:000180">
    <property type="entry name" value="serine/threonine-protein kinase STY46-like"/>
    <property type="match status" value="1"/>
</dbReference>
<dbReference type="OrthoDB" id="4062651at2759"/>
<protein>
    <recommendedName>
        <fullName evidence="2">non-specific serine/threonine protein kinase</fullName>
        <ecNumber evidence="2">2.7.11.1</ecNumber>
    </recommendedName>
</protein>
<keyword evidence="6 13" id="KW-0547">Nucleotide-binding</keyword>
<evidence type="ECO:0000256" key="9">
    <source>
        <dbReference type="ARBA" id="ARBA00023043"/>
    </source>
</evidence>
<dbReference type="GeneID" id="109716790"/>
<dbReference type="PRINTS" id="PR00109">
    <property type="entry name" value="TYRKINASE"/>
</dbReference>
<name>A0A199UE06_ANACO</name>
<evidence type="ECO:0000256" key="12">
    <source>
        <dbReference type="PROSITE-ProRule" id="PRU00023"/>
    </source>
</evidence>
<dbReference type="PROSITE" id="PS00107">
    <property type="entry name" value="PROTEIN_KINASE_ATP"/>
    <property type="match status" value="1"/>
</dbReference>
<dbReference type="InterPro" id="IPR002110">
    <property type="entry name" value="Ankyrin_rpt"/>
</dbReference>
<dbReference type="GO" id="GO:0005524">
    <property type="term" value="F:ATP binding"/>
    <property type="evidence" value="ECO:0007669"/>
    <property type="project" value="UniProtKB-UniRule"/>
</dbReference>
<feature type="repeat" description="ANK" evidence="12">
    <location>
        <begin position="102"/>
        <end position="134"/>
    </location>
</feature>
<organism evidence="17 18">
    <name type="scientific">Ananas comosus</name>
    <name type="common">Pineapple</name>
    <name type="synonym">Ananas ananas</name>
    <dbReference type="NCBI Taxonomy" id="4615"/>
    <lineage>
        <taxon>Eukaryota</taxon>
        <taxon>Viridiplantae</taxon>
        <taxon>Streptophyta</taxon>
        <taxon>Embryophyta</taxon>
        <taxon>Tracheophyta</taxon>
        <taxon>Spermatophyta</taxon>
        <taxon>Magnoliopsida</taxon>
        <taxon>Liliopsida</taxon>
        <taxon>Poales</taxon>
        <taxon>Bromeliaceae</taxon>
        <taxon>Bromelioideae</taxon>
        <taxon>Ananas</taxon>
    </lineage>
</organism>
<dbReference type="GO" id="GO:0005737">
    <property type="term" value="C:cytoplasm"/>
    <property type="evidence" value="ECO:0007669"/>
    <property type="project" value="UniProtKB-ARBA"/>
</dbReference>
<dbReference type="Gene3D" id="1.10.510.10">
    <property type="entry name" value="Transferase(Phosphotransferase) domain 1"/>
    <property type="match status" value="1"/>
</dbReference>
<gene>
    <name evidence="20" type="primary">LOC109716790</name>
    <name evidence="17" type="ORF">ACMD2_10329</name>
</gene>
<dbReference type="Proteomes" id="UP000515123">
    <property type="component" value="Linkage group 1"/>
</dbReference>
<dbReference type="InterPro" id="IPR051681">
    <property type="entry name" value="Ser/Thr_Kinases-Pseudokinases"/>
</dbReference>
<dbReference type="PIRSF" id="PIRSF000654">
    <property type="entry name" value="Integrin-linked_kinase"/>
    <property type="match status" value="1"/>
</dbReference>
<keyword evidence="7 17" id="KW-0418">Kinase</keyword>
<dbReference type="Proteomes" id="UP000092600">
    <property type="component" value="Unassembled WGS sequence"/>
</dbReference>